<feature type="transmembrane region" description="Helical" evidence="2">
    <location>
        <begin position="233"/>
        <end position="251"/>
    </location>
</feature>
<dbReference type="AlphaFoldDB" id="F3YTQ8"/>
<dbReference type="InterPro" id="IPR052016">
    <property type="entry name" value="Bact_Sigma-Reg"/>
</dbReference>
<dbReference type="InterPro" id="IPR003660">
    <property type="entry name" value="HAMP_dom"/>
</dbReference>
<gene>
    <name evidence="4" type="ORF">Desaf_0076</name>
</gene>
<dbReference type="PANTHER" id="PTHR43156">
    <property type="entry name" value="STAGE II SPORULATION PROTEIN E-RELATED"/>
    <property type="match status" value="1"/>
</dbReference>
<sequence length="546" mass="59864">MTLAQRLRHYLRANAIFLSVLAANLFSDLFSEAMFHDGLLALSSESMAFLERTEAWLRPFVLGGIYLLVYLYERPVRRHLRRTATGLARPEDSSVQVRRRLLNEPYFVAALNLVVWFGLTLAVVPHLTLHGEDSELLTAVLFMGLNVGLVTAAAVFFLSEYAVQRFLAQHVLPASSPVSASGAVRMSLSVRMLMLFAATSLIPLLSFVELTYIRLPGMGSVWQDVSQHIRSHTLVFLTIGISLSMFMGHTMRRHFTAMIDALERIRRGDLSARVSVLRNDEMGYVSEVINEMAAGLEERERMRHSLALAKEIQQNLLPARPPKAEGWELAAACLYSEETGGDFYDYLDLDGGAVGVAVADVSGHGVPAALFMVSVRALLRRNVASKVDLAEAVAALNRDLCRDAGGTGQFITLFLCRLESDGKSISWVRAGHEPALLYDPASGRFEELEGNGMALGVVPEATFELGRMEIAPGQVLVIGTDGIPEARNESGEFFGKQRLRAVVRTSAGRGAEDTRNAVVAAVERFAPRLADDVTLVTIRAVPLNHG</sequence>
<name>F3YTQ8_DESAF</name>
<evidence type="ECO:0000313" key="5">
    <source>
        <dbReference type="Proteomes" id="UP000007844"/>
    </source>
</evidence>
<dbReference type="InterPro" id="IPR001932">
    <property type="entry name" value="PPM-type_phosphatase-like_dom"/>
</dbReference>
<evidence type="ECO:0000259" key="3">
    <source>
        <dbReference type="PROSITE" id="PS50885"/>
    </source>
</evidence>
<dbReference type="Proteomes" id="UP000007844">
    <property type="component" value="Chromosome"/>
</dbReference>
<reference evidence="4 5" key="1">
    <citation type="journal article" date="2011" name="J. Bacteriol.">
        <title>Genome sequence of the mercury-methylating and pleomorphic Desulfovibrio africanus Strain Walvis Bay.</title>
        <authorList>
            <person name="Brown S.D."/>
            <person name="Wall J.D."/>
            <person name="Kucken A.M."/>
            <person name="Gilmour C.C."/>
            <person name="Podar M."/>
            <person name="Brandt C.C."/>
            <person name="Teshima H."/>
            <person name="Detter J.C."/>
            <person name="Han C.S."/>
            <person name="Land M.L."/>
            <person name="Lucas S."/>
            <person name="Han J."/>
            <person name="Pennacchio L."/>
            <person name="Nolan M."/>
            <person name="Pitluck S."/>
            <person name="Woyke T."/>
            <person name="Goodwin L."/>
            <person name="Palumbo A.V."/>
            <person name="Elias D.A."/>
        </authorList>
    </citation>
    <scope>NUCLEOTIDE SEQUENCE [LARGE SCALE GENOMIC DNA]</scope>
    <source>
        <strain evidence="4 5">Walvis Bay</strain>
    </source>
</reference>
<evidence type="ECO:0000256" key="1">
    <source>
        <dbReference type="ARBA" id="ARBA00022801"/>
    </source>
</evidence>
<proteinExistence type="predicted"/>
<dbReference type="SMART" id="SM00331">
    <property type="entry name" value="PP2C_SIG"/>
    <property type="match status" value="1"/>
</dbReference>
<dbReference type="Pfam" id="PF00672">
    <property type="entry name" value="HAMP"/>
    <property type="match status" value="1"/>
</dbReference>
<feature type="transmembrane region" description="Helical" evidence="2">
    <location>
        <begin position="193"/>
        <end position="213"/>
    </location>
</feature>
<dbReference type="GO" id="GO:0016791">
    <property type="term" value="F:phosphatase activity"/>
    <property type="evidence" value="ECO:0007669"/>
    <property type="project" value="TreeGrafter"/>
</dbReference>
<dbReference type="Gene3D" id="3.60.40.10">
    <property type="entry name" value="PPM-type phosphatase domain"/>
    <property type="match status" value="1"/>
</dbReference>
<feature type="transmembrane region" description="Helical" evidence="2">
    <location>
        <begin position="55"/>
        <end position="72"/>
    </location>
</feature>
<dbReference type="PANTHER" id="PTHR43156:SF2">
    <property type="entry name" value="STAGE II SPORULATION PROTEIN E"/>
    <property type="match status" value="1"/>
</dbReference>
<dbReference type="STRING" id="690850.Desaf_0076"/>
<keyword evidence="2" id="KW-0472">Membrane</keyword>
<keyword evidence="2" id="KW-0812">Transmembrane</keyword>
<accession>F3YTQ8</accession>
<dbReference type="RefSeq" id="WP_014258315.1">
    <property type="nucleotide sequence ID" value="NC_016629.1"/>
</dbReference>
<feature type="domain" description="HAMP" evidence="3">
    <location>
        <begin position="249"/>
        <end position="301"/>
    </location>
</feature>
<dbReference type="HOGENOM" id="CLU_518493_0_0_7"/>
<evidence type="ECO:0000313" key="4">
    <source>
        <dbReference type="EMBL" id="EGJ48439.1"/>
    </source>
</evidence>
<dbReference type="InterPro" id="IPR036457">
    <property type="entry name" value="PPM-type-like_dom_sf"/>
</dbReference>
<dbReference type="GO" id="GO:0016020">
    <property type="term" value="C:membrane"/>
    <property type="evidence" value="ECO:0007669"/>
    <property type="project" value="InterPro"/>
</dbReference>
<dbReference type="KEGG" id="daf:Desaf_0076"/>
<dbReference type="SUPFAM" id="SSF158472">
    <property type="entry name" value="HAMP domain-like"/>
    <property type="match status" value="1"/>
</dbReference>
<protein>
    <submittedName>
        <fullName evidence="4">Protein serine/threonine phosphatase with extracellular sensor</fullName>
    </submittedName>
</protein>
<evidence type="ECO:0000256" key="2">
    <source>
        <dbReference type="SAM" id="Phobius"/>
    </source>
</evidence>
<feature type="transmembrane region" description="Helical" evidence="2">
    <location>
        <begin position="136"/>
        <end position="158"/>
    </location>
</feature>
<dbReference type="GO" id="GO:0007165">
    <property type="term" value="P:signal transduction"/>
    <property type="evidence" value="ECO:0007669"/>
    <property type="project" value="InterPro"/>
</dbReference>
<dbReference type="eggNOG" id="COG2208">
    <property type="taxonomic scope" value="Bacteria"/>
</dbReference>
<keyword evidence="5" id="KW-1185">Reference proteome</keyword>
<dbReference type="CDD" id="cd06225">
    <property type="entry name" value="HAMP"/>
    <property type="match status" value="1"/>
</dbReference>
<keyword evidence="1" id="KW-0378">Hydrolase</keyword>
<dbReference type="Pfam" id="PF07228">
    <property type="entry name" value="SpoIIE"/>
    <property type="match status" value="1"/>
</dbReference>
<feature type="transmembrane region" description="Helical" evidence="2">
    <location>
        <begin position="106"/>
        <end position="124"/>
    </location>
</feature>
<dbReference type="EMBL" id="CP003221">
    <property type="protein sequence ID" value="EGJ48439.1"/>
    <property type="molecule type" value="Genomic_DNA"/>
</dbReference>
<dbReference type="Gene3D" id="6.10.340.10">
    <property type="match status" value="1"/>
</dbReference>
<dbReference type="SMART" id="SM00304">
    <property type="entry name" value="HAMP"/>
    <property type="match status" value="1"/>
</dbReference>
<organism evidence="4 5">
    <name type="scientific">Desulfocurvibacter africanus subsp. africanus str. Walvis Bay</name>
    <dbReference type="NCBI Taxonomy" id="690850"/>
    <lineage>
        <taxon>Bacteria</taxon>
        <taxon>Pseudomonadati</taxon>
        <taxon>Thermodesulfobacteriota</taxon>
        <taxon>Desulfovibrionia</taxon>
        <taxon>Desulfovibrionales</taxon>
        <taxon>Desulfovibrionaceae</taxon>
        <taxon>Desulfocurvibacter</taxon>
    </lineage>
</organism>
<dbReference type="PROSITE" id="PS50885">
    <property type="entry name" value="HAMP"/>
    <property type="match status" value="1"/>
</dbReference>
<keyword evidence="2" id="KW-1133">Transmembrane helix</keyword>